<dbReference type="Gene3D" id="3.40.50.2000">
    <property type="entry name" value="Glycogen Phosphorylase B"/>
    <property type="match status" value="2"/>
</dbReference>
<keyword evidence="2" id="KW-1185">Reference proteome</keyword>
<feature type="non-terminal residue" evidence="1">
    <location>
        <position position="1"/>
    </location>
</feature>
<feature type="non-terminal residue" evidence="1">
    <location>
        <position position="277"/>
    </location>
</feature>
<dbReference type="Proteomes" id="UP001165561">
    <property type="component" value="Unassembled WGS sequence"/>
</dbReference>
<dbReference type="NCBIfam" id="TIGR02094">
    <property type="entry name" value="more_P_ylases"/>
    <property type="match status" value="1"/>
</dbReference>
<dbReference type="InterPro" id="IPR011834">
    <property type="entry name" value="Agluc_phsphrylas"/>
</dbReference>
<gene>
    <name evidence="1" type="primary">glgP</name>
    <name evidence="1" type="ORF">PU560_01780</name>
</gene>
<name>A0ABT5TT06_9MICO</name>
<dbReference type="InterPro" id="IPR052182">
    <property type="entry name" value="Glycogen/Maltodextrin_Phosph"/>
</dbReference>
<protein>
    <submittedName>
        <fullName evidence="1">Alpha-glucan family phosphorylase</fullName>
    </submittedName>
</protein>
<reference evidence="1" key="1">
    <citation type="submission" date="2023-02" db="EMBL/GenBank/DDBJ databases">
        <title>Georgenia sp.10Sc9-8, isolated from a soil sample collected from the Taklamakan desert.</title>
        <authorList>
            <person name="Liu S."/>
        </authorList>
    </citation>
    <scope>NUCLEOTIDE SEQUENCE</scope>
    <source>
        <strain evidence="1">10Sc9-8</strain>
    </source>
</reference>
<evidence type="ECO:0000313" key="1">
    <source>
        <dbReference type="EMBL" id="MDD9205192.1"/>
    </source>
</evidence>
<dbReference type="PANTHER" id="PTHR42655:SF1">
    <property type="entry name" value="GLYCOGEN PHOSPHORYLASE"/>
    <property type="match status" value="1"/>
</dbReference>
<evidence type="ECO:0000313" key="2">
    <source>
        <dbReference type="Proteomes" id="UP001165561"/>
    </source>
</evidence>
<proteinExistence type="predicted"/>
<comment type="caution">
    <text evidence="1">The sequence shown here is derived from an EMBL/GenBank/DDBJ whole genome shotgun (WGS) entry which is preliminary data.</text>
</comment>
<dbReference type="PANTHER" id="PTHR42655">
    <property type="entry name" value="GLYCOGEN PHOSPHORYLASE"/>
    <property type="match status" value="1"/>
</dbReference>
<organism evidence="1 2">
    <name type="scientific">Georgenia halotolerans</name>
    <dbReference type="NCBI Taxonomy" id="3028317"/>
    <lineage>
        <taxon>Bacteria</taxon>
        <taxon>Bacillati</taxon>
        <taxon>Actinomycetota</taxon>
        <taxon>Actinomycetes</taxon>
        <taxon>Micrococcales</taxon>
        <taxon>Bogoriellaceae</taxon>
        <taxon>Georgenia</taxon>
    </lineage>
</organism>
<sequence>ARPEVYHANEGHAGFLGVERMRELVESDGLDAGTALEAVRAGTVFTTHTPVPAGIDRFSRDLIAEYFGGGAEIPGIPLEKVLTLGAEDYEGGDPAVFNMAVMGLRTSKRANGVARLHGNVSRGMFHHLWPGFDVSEVPITSVTNGVHGPTWLDPDLVAAAERYFTPEQLASGEAWTIAESEGGMPDTELWQVRRTLRAKLVRSARNRVRKAWTQRGASPAELGWTENVLDPDVLTIGFARRVPTYKRLTLMLSDPERLTRLLTDPERPIQIVVAGKS</sequence>
<accession>A0ABT5TT06</accession>
<dbReference type="SUPFAM" id="SSF53756">
    <property type="entry name" value="UDP-Glycosyltransferase/glycogen phosphorylase"/>
    <property type="match status" value="1"/>
</dbReference>
<dbReference type="EMBL" id="JARACI010000334">
    <property type="protein sequence ID" value="MDD9205192.1"/>
    <property type="molecule type" value="Genomic_DNA"/>
</dbReference>